<dbReference type="Pfam" id="PF01553">
    <property type="entry name" value="Acyltransferase"/>
    <property type="match status" value="1"/>
</dbReference>
<dbReference type="GO" id="GO:0003841">
    <property type="term" value="F:1-acylglycerol-3-phosphate O-acyltransferase activity"/>
    <property type="evidence" value="ECO:0007669"/>
    <property type="project" value="TreeGrafter"/>
</dbReference>
<evidence type="ECO:0000256" key="4">
    <source>
        <dbReference type="SAM" id="Phobius"/>
    </source>
</evidence>
<dbReference type="AlphaFoldDB" id="A0A5M6CCZ2"/>
<comment type="caution">
    <text evidence="6">The sequence shown here is derived from an EMBL/GenBank/DDBJ whole genome shotgun (WGS) entry which is preliminary data.</text>
</comment>
<comment type="pathway">
    <text evidence="1">Lipid metabolism.</text>
</comment>
<evidence type="ECO:0000256" key="2">
    <source>
        <dbReference type="ARBA" id="ARBA00022679"/>
    </source>
</evidence>
<keyword evidence="4" id="KW-0472">Membrane</keyword>
<name>A0A5M6CCZ2_9BACT</name>
<proteinExistence type="predicted"/>
<dbReference type="GO" id="GO:0006654">
    <property type="term" value="P:phosphatidic acid biosynthetic process"/>
    <property type="evidence" value="ECO:0007669"/>
    <property type="project" value="TreeGrafter"/>
</dbReference>
<keyword evidence="7" id="KW-1185">Reference proteome</keyword>
<dbReference type="Proteomes" id="UP000323632">
    <property type="component" value="Unassembled WGS sequence"/>
</dbReference>
<evidence type="ECO:0000256" key="1">
    <source>
        <dbReference type="ARBA" id="ARBA00005189"/>
    </source>
</evidence>
<evidence type="ECO:0000313" key="7">
    <source>
        <dbReference type="Proteomes" id="UP000323632"/>
    </source>
</evidence>
<feature type="transmembrane region" description="Helical" evidence="4">
    <location>
        <begin position="49"/>
        <end position="66"/>
    </location>
</feature>
<dbReference type="CDD" id="cd07989">
    <property type="entry name" value="LPLAT_AGPAT-like"/>
    <property type="match status" value="1"/>
</dbReference>
<feature type="domain" description="Phospholipid/glycerol acyltransferase" evidence="5">
    <location>
        <begin position="79"/>
        <end position="193"/>
    </location>
</feature>
<gene>
    <name evidence="6" type="ORF">F0919_16125</name>
</gene>
<keyword evidence="3 6" id="KW-0012">Acyltransferase</keyword>
<dbReference type="PANTHER" id="PTHR10434:SF11">
    <property type="entry name" value="1-ACYL-SN-GLYCEROL-3-PHOSPHATE ACYLTRANSFERASE"/>
    <property type="match status" value="1"/>
</dbReference>
<dbReference type="SMART" id="SM00563">
    <property type="entry name" value="PlsC"/>
    <property type="match status" value="1"/>
</dbReference>
<organism evidence="6 7">
    <name type="scientific">Taibaiella lutea</name>
    <dbReference type="NCBI Taxonomy" id="2608001"/>
    <lineage>
        <taxon>Bacteria</taxon>
        <taxon>Pseudomonadati</taxon>
        <taxon>Bacteroidota</taxon>
        <taxon>Chitinophagia</taxon>
        <taxon>Chitinophagales</taxon>
        <taxon>Chitinophagaceae</taxon>
        <taxon>Taibaiella</taxon>
    </lineage>
</organism>
<sequence>MNIFKRIAGHIYFFCALVIFMLTMLVVIIPASIALLFDEPRRAKIIHPTYRIWMSVFLPLVGCPVVRKGKKHFKKGENYVVVVNHNSLVDIPVSTPWIPGPNKTLAKIEMAKTPVFGVIYTAGSILVDRESESSRKESFTKMQQTLKQGLHLCLYPEGTRNKTSEPLQPFFDGAFITAIRAQKAIIPAVIFGTKDILPNKPKLWARPKVIRYHFLEPVPTKGLSMSDRNELKDKVHDLMKQYIIQNA</sequence>
<reference evidence="6 7" key="1">
    <citation type="submission" date="2019-09" db="EMBL/GenBank/DDBJ databases">
        <title>Genome sequence and assembly of Taibaiella sp.</title>
        <authorList>
            <person name="Chhetri G."/>
        </authorList>
    </citation>
    <scope>NUCLEOTIDE SEQUENCE [LARGE SCALE GENOMIC DNA]</scope>
    <source>
        <strain evidence="6 7">KVB11</strain>
    </source>
</reference>
<feature type="transmembrane region" description="Helical" evidence="4">
    <location>
        <begin position="12"/>
        <end position="37"/>
    </location>
</feature>
<accession>A0A5M6CCZ2</accession>
<evidence type="ECO:0000256" key="3">
    <source>
        <dbReference type="ARBA" id="ARBA00023315"/>
    </source>
</evidence>
<dbReference type="InterPro" id="IPR002123">
    <property type="entry name" value="Plipid/glycerol_acylTrfase"/>
</dbReference>
<dbReference type="PANTHER" id="PTHR10434">
    <property type="entry name" value="1-ACYL-SN-GLYCEROL-3-PHOSPHATE ACYLTRANSFERASE"/>
    <property type="match status" value="1"/>
</dbReference>
<protein>
    <submittedName>
        <fullName evidence="6">1-acyl-sn-glycerol-3-phosphate acyltransferase</fullName>
    </submittedName>
</protein>
<keyword evidence="2 6" id="KW-0808">Transferase</keyword>
<evidence type="ECO:0000259" key="5">
    <source>
        <dbReference type="SMART" id="SM00563"/>
    </source>
</evidence>
<keyword evidence="4" id="KW-0812">Transmembrane</keyword>
<evidence type="ECO:0000313" key="6">
    <source>
        <dbReference type="EMBL" id="KAA5532320.1"/>
    </source>
</evidence>
<dbReference type="RefSeq" id="WP_150033823.1">
    <property type="nucleotide sequence ID" value="NZ_VWSH01000004.1"/>
</dbReference>
<dbReference type="EMBL" id="VWSH01000004">
    <property type="protein sequence ID" value="KAA5532320.1"/>
    <property type="molecule type" value="Genomic_DNA"/>
</dbReference>
<dbReference type="SUPFAM" id="SSF69593">
    <property type="entry name" value="Glycerol-3-phosphate (1)-acyltransferase"/>
    <property type="match status" value="1"/>
</dbReference>
<keyword evidence="4" id="KW-1133">Transmembrane helix</keyword>